<dbReference type="PANTHER" id="PTHR43833">
    <property type="entry name" value="POTASSIUM CHANNEL PROTEIN 2-RELATED-RELATED"/>
    <property type="match status" value="1"/>
</dbReference>
<proteinExistence type="predicted"/>
<dbReference type="EMBL" id="JBHTAX010000005">
    <property type="protein sequence ID" value="MFC7192517.1"/>
    <property type="molecule type" value="Genomic_DNA"/>
</dbReference>
<keyword evidence="3" id="KW-1185">Reference proteome</keyword>
<evidence type="ECO:0000313" key="2">
    <source>
        <dbReference type="EMBL" id="MFC7192517.1"/>
    </source>
</evidence>
<feature type="domain" description="RCK N-terminal" evidence="1">
    <location>
        <begin position="17"/>
        <end position="130"/>
    </location>
</feature>
<evidence type="ECO:0000259" key="1">
    <source>
        <dbReference type="PROSITE" id="PS51201"/>
    </source>
</evidence>
<dbReference type="SUPFAM" id="SSF51735">
    <property type="entry name" value="NAD(P)-binding Rossmann-fold domains"/>
    <property type="match status" value="1"/>
</dbReference>
<comment type="caution">
    <text evidence="2">The sequence shown here is derived from an EMBL/GenBank/DDBJ whole genome shotgun (WGS) entry which is preliminary data.</text>
</comment>
<dbReference type="PROSITE" id="PS51201">
    <property type="entry name" value="RCK_N"/>
    <property type="match status" value="1"/>
</dbReference>
<protein>
    <submittedName>
        <fullName evidence="2">NAD-binding protein</fullName>
    </submittedName>
</protein>
<dbReference type="Gene3D" id="3.40.50.720">
    <property type="entry name" value="NAD(P)-binding Rossmann-like Domain"/>
    <property type="match status" value="1"/>
</dbReference>
<dbReference type="Pfam" id="PF02254">
    <property type="entry name" value="TrkA_N"/>
    <property type="match status" value="1"/>
</dbReference>
<reference evidence="2 3" key="1">
    <citation type="journal article" date="2019" name="Int. J. Syst. Evol. Microbiol.">
        <title>The Global Catalogue of Microorganisms (GCM) 10K type strain sequencing project: providing services to taxonomists for standard genome sequencing and annotation.</title>
        <authorList>
            <consortium name="The Broad Institute Genomics Platform"/>
            <consortium name="The Broad Institute Genome Sequencing Center for Infectious Disease"/>
            <person name="Wu L."/>
            <person name="Ma J."/>
        </authorList>
    </citation>
    <scope>NUCLEOTIDE SEQUENCE [LARGE SCALE GENOMIC DNA]</scope>
    <source>
        <strain evidence="2 3">RDMS1</strain>
    </source>
</reference>
<dbReference type="InterPro" id="IPR036291">
    <property type="entry name" value="NAD(P)-bd_dom_sf"/>
</dbReference>
<dbReference type="InterPro" id="IPR050721">
    <property type="entry name" value="Trk_Ktr_HKT_K-transport"/>
</dbReference>
<dbReference type="AlphaFoldDB" id="A0ABD5YUB4"/>
<dbReference type="GeneID" id="76202202"/>
<dbReference type="Proteomes" id="UP001596417">
    <property type="component" value="Unassembled WGS sequence"/>
</dbReference>
<dbReference type="RefSeq" id="WP_264556566.1">
    <property type="nucleotide sequence ID" value="NZ_CP109981.1"/>
</dbReference>
<name>A0ABD5YUB4_9EURY</name>
<accession>A0ABD5YUB4</accession>
<sequence>MTPNPTDVDDRSTEYETSSYYVLGSRHVGPAVARRLRVNDHTVCVLDELNGRSETSGFEGDQIDVQTLETAGVGAASAVVVATESDSRNLLIAQLVRACFDVTNIIVLTNVPEHFDMFREAGHNPVCATSALSDALVNTI</sequence>
<gene>
    <name evidence="2" type="ORF">ACFQL7_23695</name>
</gene>
<evidence type="ECO:0000313" key="3">
    <source>
        <dbReference type="Proteomes" id="UP001596417"/>
    </source>
</evidence>
<dbReference type="InterPro" id="IPR003148">
    <property type="entry name" value="RCK_N"/>
</dbReference>
<organism evidence="2 3">
    <name type="scientific">Halocatena marina</name>
    <dbReference type="NCBI Taxonomy" id="2934937"/>
    <lineage>
        <taxon>Archaea</taxon>
        <taxon>Methanobacteriati</taxon>
        <taxon>Methanobacteriota</taxon>
        <taxon>Stenosarchaea group</taxon>
        <taxon>Halobacteria</taxon>
        <taxon>Halobacteriales</taxon>
        <taxon>Natronomonadaceae</taxon>
        <taxon>Halocatena</taxon>
    </lineage>
</organism>